<dbReference type="EMBL" id="CP061539">
    <property type="protein sequence ID" value="QNV37920.1"/>
    <property type="molecule type" value="Genomic_DNA"/>
</dbReference>
<dbReference type="Gene3D" id="3.30.70.20">
    <property type="match status" value="1"/>
</dbReference>
<evidence type="ECO:0000313" key="2">
    <source>
        <dbReference type="Proteomes" id="UP000516404"/>
    </source>
</evidence>
<keyword evidence="2" id="KW-1185">Reference proteome</keyword>
<dbReference type="GeneID" id="96622806"/>
<name>A0A7H2BE24_9MICC</name>
<dbReference type="KEGG" id="rter:IDM49_01045"/>
<dbReference type="Proteomes" id="UP000516404">
    <property type="component" value="Chromosome"/>
</dbReference>
<evidence type="ECO:0000313" key="1">
    <source>
        <dbReference type="EMBL" id="QNV37920.1"/>
    </source>
</evidence>
<sequence length="68" mass="7519">MSAQKLHIDWGKCAGRGHCIELLEEKLRADEWGYPYSPEGSNIAISEELADSAREAVAMCPMQALKLV</sequence>
<dbReference type="AlphaFoldDB" id="A0A7H2BE24"/>
<dbReference type="SUPFAM" id="SSF54862">
    <property type="entry name" value="4Fe-4S ferredoxins"/>
    <property type="match status" value="1"/>
</dbReference>
<organism evidence="1 2">
    <name type="scientific">Rothia terrae</name>
    <dbReference type="NCBI Taxonomy" id="396015"/>
    <lineage>
        <taxon>Bacteria</taxon>
        <taxon>Bacillati</taxon>
        <taxon>Actinomycetota</taxon>
        <taxon>Actinomycetes</taxon>
        <taxon>Micrococcales</taxon>
        <taxon>Micrococcaceae</taxon>
        <taxon>Rothia</taxon>
    </lineage>
</organism>
<accession>A0A7H2BE24</accession>
<proteinExistence type="predicted"/>
<protein>
    <submittedName>
        <fullName evidence="1">Ferredoxin</fullName>
    </submittedName>
</protein>
<reference evidence="1 2" key="1">
    <citation type="submission" date="2020-09" db="EMBL/GenBank/DDBJ databases">
        <title>Investigation of environmental microbes.</title>
        <authorList>
            <person name="Ou Y."/>
            <person name="Kang Q."/>
        </authorList>
    </citation>
    <scope>NUCLEOTIDE SEQUENCE [LARGE SCALE GENOMIC DNA]</scope>
    <source>
        <strain evidence="1 2">KJZ-14</strain>
    </source>
</reference>
<dbReference type="Pfam" id="PF13459">
    <property type="entry name" value="Fer4_15"/>
    <property type="match status" value="1"/>
</dbReference>
<dbReference type="RefSeq" id="WP_190724715.1">
    <property type="nucleotide sequence ID" value="NZ_CP061539.1"/>
</dbReference>
<gene>
    <name evidence="1" type="ORF">IDM49_01045</name>
</gene>